<proteinExistence type="predicted"/>
<dbReference type="AlphaFoldDB" id="A0A932CRC4"/>
<evidence type="ECO:0000313" key="2">
    <source>
        <dbReference type="Proteomes" id="UP000769766"/>
    </source>
</evidence>
<evidence type="ECO:0000313" key="1">
    <source>
        <dbReference type="EMBL" id="MBI2877207.1"/>
    </source>
</evidence>
<protein>
    <submittedName>
        <fullName evidence="1">Uncharacterized protein</fullName>
    </submittedName>
</protein>
<dbReference type="Proteomes" id="UP000769766">
    <property type="component" value="Unassembled WGS sequence"/>
</dbReference>
<dbReference type="EMBL" id="JACPRF010000304">
    <property type="protein sequence ID" value="MBI2877207.1"/>
    <property type="molecule type" value="Genomic_DNA"/>
</dbReference>
<name>A0A932CRC4_UNCTE</name>
<organism evidence="1 2">
    <name type="scientific">Tectimicrobiota bacterium</name>
    <dbReference type="NCBI Taxonomy" id="2528274"/>
    <lineage>
        <taxon>Bacteria</taxon>
        <taxon>Pseudomonadati</taxon>
        <taxon>Nitrospinota/Tectimicrobiota group</taxon>
        <taxon>Candidatus Tectimicrobiota</taxon>
    </lineage>
</organism>
<reference evidence="1" key="1">
    <citation type="submission" date="2020-07" db="EMBL/GenBank/DDBJ databases">
        <title>Huge and variable diversity of episymbiotic CPR bacteria and DPANN archaea in groundwater ecosystems.</title>
        <authorList>
            <person name="He C.Y."/>
            <person name="Keren R."/>
            <person name="Whittaker M."/>
            <person name="Farag I.F."/>
            <person name="Doudna J."/>
            <person name="Cate J.H.D."/>
            <person name="Banfield J.F."/>
        </authorList>
    </citation>
    <scope>NUCLEOTIDE SEQUENCE</scope>
    <source>
        <strain evidence="1">NC_groundwater_672_Ag_B-0.1um_62_36</strain>
    </source>
</reference>
<sequence length="77" mass="8887">MDFQIVGPITDIETIAVGNAIRELPGLQRRYGKGRWRKLKGVATVCLLDGTIRRAEIHWYEAHGIGRKRMKIKHYLD</sequence>
<accession>A0A932CRC4</accession>
<gene>
    <name evidence="1" type="ORF">HYY20_10025</name>
</gene>
<comment type="caution">
    <text evidence="1">The sequence shown here is derived from an EMBL/GenBank/DDBJ whole genome shotgun (WGS) entry which is preliminary data.</text>
</comment>